<reference evidence="4 5" key="1">
    <citation type="submission" date="2023-06" db="EMBL/GenBank/DDBJ databases">
        <title>Alkalimonas sp., MEB004 an alkaliphilic bacterium isolated from Lonar Lake, India.</title>
        <authorList>
            <person name="Joshi A."/>
            <person name="Thite S."/>
        </authorList>
    </citation>
    <scope>NUCLEOTIDE SEQUENCE [LARGE SCALE GENOMIC DNA]</scope>
    <source>
        <strain evidence="4 5">MEB004</strain>
    </source>
</reference>
<dbReference type="Pfam" id="PF08448">
    <property type="entry name" value="PAS_4"/>
    <property type="match status" value="1"/>
</dbReference>
<accession>A0ABU7JG06</accession>
<dbReference type="Gene3D" id="3.30.70.270">
    <property type="match status" value="1"/>
</dbReference>
<dbReference type="GO" id="GO:0052621">
    <property type="term" value="F:diguanylate cyclase activity"/>
    <property type="evidence" value="ECO:0007669"/>
    <property type="project" value="UniProtKB-EC"/>
</dbReference>
<dbReference type="PANTHER" id="PTHR45138:SF9">
    <property type="entry name" value="DIGUANYLATE CYCLASE DGCM-RELATED"/>
    <property type="match status" value="1"/>
</dbReference>
<dbReference type="PROSITE" id="PS50887">
    <property type="entry name" value="GGDEF"/>
    <property type="match status" value="1"/>
</dbReference>
<sequence>MADVQVDVSEIHWLMEMFQTVDVGLVVVNCDYRIQVWNGFMESHSGLSPRQVRERYLFDLFPEIDEDWLRRKCDPVLLLKNRAFTIWEQRPYIFKFRNYRPITGSAEFMYQNSTIFPLSNTRGEVTHLCLIIYDVTDVAVSRLELESMNHRLHQLSKTDFLTQLHNRGSWENTLVQEYKRIQRYQHVSSLLMIDIDHFKRVNDDYGHAAGDEVIREIATLVKKNLRETDIAGRYGGEEFAVLLVDTPEAQALYFAERLRKLVDKTPVTYQDTVIQCSVSIGVAESWPQMENHRQWLERADKALYLSKANGRNQVTLASQMPVEPVAPGIS</sequence>
<dbReference type="EMBL" id="JAUGZK010000006">
    <property type="protein sequence ID" value="MEE2024562.1"/>
    <property type="molecule type" value="Genomic_DNA"/>
</dbReference>
<dbReference type="RefSeq" id="WP_330087892.1">
    <property type="nucleotide sequence ID" value="NZ_JAUGZK010000006.1"/>
</dbReference>
<keyword evidence="4" id="KW-0548">Nucleotidyltransferase</keyword>
<dbReference type="CDD" id="cd00130">
    <property type="entry name" value="PAS"/>
    <property type="match status" value="1"/>
</dbReference>
<evidence type="ECO:0000313" key="5">
    <source>
        <dbReference type="Proteomes" id="UP001339167"/>
    </source>
</evidence>
<dbReference type="InterPro" id="IPR000014">
    <property type="entry name" value="PAS"/>
</dbReference>
<feature type="domain" description="GGDEF" evidence="3">
    <location>
        <begin position="186"/>
        <end position="319"/>
    </location>
</feature>
<dbReference type="Gene3D" id="3.30.450.20">
    <property type="entry name" value="PAS domain"/>
    <property type="match status" value="1"/>
</dbReference>
<dbReference type="SMART" id="SM00091">
    <property type="entry name" value="PAS"/>
    <property type="match status" value="1"/>
</dbReference>
<evidence type="ECO:0000313" key="4">
    <source>
        <dbReference type="EMBL" id="MEE2024562.1"/>
    </source>
</evidence>
<organism evidence="4 5">
    <name type="scientific">Alkalimonas mucilaginosa</name>
    <dbReference type="NCBI Taxonomy" id="3057676"/>
    <lineage>
        <taxon>Bacteria</taxon>
        <taxon>Pseudomonadati</taxon>
        <taxon>Pseudomonadota</taxon>
        <taxon>Gammaproteobacteria</taxon>
        <taxon>Alkalimonas</taxon>
    </lineage>
</organism>
<dbReference type="EC" id="2.7.7.65" evidence="1"/>
<dbReference type="Proteomes" id="UP001339167">
    <property type="component" value="Unassembled WGS sequence"/>
</dbReference>
<dbReference type="PANTHER" id="PTHR45138">
    <property type="entry name" value="REGULATORY COMPONENTS OF SENSORY TRANSDUCTION SYSTEM"/>
    <property type="match status" value="1"/>
</dbReference>
<keyword evidence="5" id="KW-1185">Reference proteome</keyword>
<dbReference type="InterPro" id="IPR013656">
    <property type="entry name" value="PAS_4"/>
</dbReference>
<protein>
    <recommendedName>
        <fullName evidence="1">diguanylate cyclase</fullName>
        <ecNumber evidence="1">2.7.7.65</ecNumber>
    </recommendedName>
</protein>
<dbReference type="InterPro" id="IPR000160">
    <property type="entry name" value="GGDEF_dom"/>
</dbReference>
<dbReference type="Pfam" id="PF00990">
    <property type="entry name" value="GGDEF"/>
    <property type="match status" value="1"/>
</dbReference>
<proteinExistence type="predicted"/>
<dbReference type="SMART" id="SM00267">
    <property type="entry name" value="GGDEF"/>
    <property type="match status" value="1"/>
</dbReference>
<dbReference type="SUPFAM" id="SSF55073">
    <property type="entry name" value="Nucleotide cyclase"/>
    <property type="match status" value="1"/>
</dbReference>
<keyword evidence="4" id="KW-0808">Transferase</keyword>
<gene>
    <name evidence="4" type="ORF">QWF21_09915</name>
</gene>
<dbReference type="SUPFAM" id="SSF55785">
    <property type="entry name" value="PYP-like sensor domain (PAS domain)"/>
    <property type="match status" value="1"/>
</dbReference>
<evidence type="ECO:0000256" key="2">
    <source>
        <dbReference type="ARBA" id="ARBA00034247"/>
    </source>
</evidence>
<comment type="catalytic activity">
    <reaction evidence="2">
        <text>2 GTP = 3',3'-c-di-GMP + 2 diphosphate</text>
        <dbReference type="Rhea" id="RHEA:24898"/>
        <dbReference type="ChEBI" id="CHEBI:33019"/>
        <dbReference type="ChEBI" id="CHEBI:37565"/>
        <dbReference type="ChEBI" id="CHEBI:58805"/>
        <dbReference type="EC" id="2.7.7.65"/>
    </reaction>
</comment>
<comment type="caution">
    <text evidence="4">The sequence shown here is derived from an EMBL/GenBank/DDBJ whole genome shotgun (WGS) entry which is preliminary data.</text>
</comment>
<dbReference type="NCBIfam" id="TIGR00254">
    <property type="entry name" value="GGDEF"/>
    <property type="match status" value="1"/>
</dbReference>
<dbReference type="InterPro" id="IPR050469">
    <property type="entry name" value="Diguanylate_Cyclase"/>
</dbReference>
<dbReference type="InterPro" id="IPR043128">
    <property type="entry name" value="Rev_trsase/Diguanyl_cyclase"/>
</dbReference>
<evidence type="ECO:0000256" key="1">
    <source>
        <dbReference type="ARBA" id="ARBA00012528"/>
    </source>
</evidence>
<dbReference type="InterPro" id="IPR035965">
    <property type="entry name" value="PAS-like_dom_sf"/>
</dbReference>
<dbReference type="CDD" id="cd01949">
    <property type="entry name" value="GGDEF"/>
    <property type="match status" value="1"/>
</dbReference>
<evidence type="ECO:0000259" key="3">
    <source>
        <dbReference type="PROSITE" id="PS50887"/>
    </source>
</evidence>
<name>A0ABU7JG06_9GAMM</name>
<dbReference type="InterPro" id="IPR029787">
    <property type="entry name" value="Nucleotide_cyclase"/>
</dbReference>